<dbReference type="GeneID" id="18920078"/>
<dbReference type="STRING" id="650164.K5WWY3"/>
<evidence type="ECO:0000313" key="3">
    <source>
        <dbReference type="Proteomes" id="UP000008370"/>
    </source>
</evidence>
<evidence type="ECO:0000259" key="1">
    <source>
        <dbReference type="PROSITE" id="PS50011"/>
    </source>
</evidence>
<dbReference type="CDD" id="cd00180">
    <property type="entry name" value="PKc"/>
    <property type="match status" value="1"/>
</dbReference>
<gene>
    <name evidence="2" type="ORF">PHACADRAFT_57275</name>
</gene>
<reference evidence="2 3" key="1">
    <citation type="journal article" date="2012" name="BMC Genomics">
        <title>Comparative genomics of the white-rot fungi, Phanerochaete carnosa and P. chrysosporium, to elucidate the genetic basis of the distinct wood types they colonize.</title>
        <authorList>
            <person name="Suzuki H."/>
            <person name="MacDonald J."/>
            <person name="Syed K."/>
            <person name="Salamov A."/>
            <person name="Hori C."/>
            <person name="Aerts A."/>
            <person name="Henrissat B."/>
            <person name="Wiebenga A."/>
            <person name="vanKuyk P.A."/>
            <person name="Barry K."/>
            <person name="Lindquist E."/>
            <person name="LaButti K."/>
            <person name="Lapidus A."/>
            <person name="Lucas S."/>
            <person name="Coutinho P."/>
            <person name="Gong Y."/>
            <person name="Samejima M."/>
            <person name="Mahadevan R."/>
            <person name="Abou-Zaid M."/>
            <person name="de Vries R.P."/>
            <person name="Igarashi K."/>
            <person name="Yadav J.S."/>
            <person name="Grigoriev I.V."/>
            <person name="Master E.R."/>
        </authorList>
    </citation>
    <scope>NUCLEOTIDE SEQUENCE [LARGE SCALE GENOMIC DNA]</scope>
    <source>
        <strain evidence="2 3">HHB-10118-sp</strain>
    </source>
</reference>
<dbReference type="Proteomes" id="UP000008370">
    <property type="component" value="Unassembled WGS sequence"/>
</dbReference>
<dbReference type="Pfam" id="PF07714">
    <property type="entry name" value="PK_Tyr_Ser-Thr"/>
    <property type="match status" value="1"/>
</dbReference>
<sequence>DAFKDQLHRISVRLSMVSFQLPESLFLTGVIIQNPKQVAAGGYADIHMGQYRGRLVALKTMRVFTQQTPKEISKSLKTICREVTLLHSLKHPNICELIGVDRELFGGRFCLVTDWMPYGNIMDFVGANSFVFDEVKQFVVEIASALEYLHSKNVVHGDLHVKNILIDAGRHVRLADFGLSDFSDAS</sequence>
<feature type="non-terminal residue" evidence="2">
    <location>
        <position position="1"/>
    </location>
</feature>
<dbReference type="AlphaFoldDB" id="K5WWY3"/>
<accession>K5WWY3</accession>
<protein>
    <recommendedName>
        <fullName evidence="1">Protein kinase domain-containing protein</fullName>
    </recommendedName>
</protein>
<dbReference type="InParanoid" id="K5WWY3"/>
<organism evidence="2 3">
    <name type="scientific">Phanerochaete carnosa (strain HHB-10118-sp)</name>
    <name type="common">White-rot fungus</name>
    <name type="synonym">Peniophora carnosa</name>
    <dbReference type="NCBI Taxonomy" id="650164"/>
    <lineage>
        <taxon>Eukaryota</taxon>
        <taxon>Fungi</taxon>
        <taxon>Dikarya</taxon>
        <taxon>Basidiomycota</taxon>
        <taxon>Agaricomycotina</taxon>
        <taxon>Agaricomycetes</taxon>
        <taxon>Polyporales</taxon>
        <taxon>Phanerochaetaceae</taxon>
        <taxon>Phanerochaete</taxon>
    </lineage>
</organism>
<dbReference type="InterPro" id="IPR051681">
    <property type="entry name" value="Ser/Thr_Kinases-Pseudokinases"/>
</dbReference>
<dbReference type="Gene3D" id="1.10.510.10">
    <property type="entry name" value="Transferase(Phosphotransferase) domain 1"/>
    <property type="match status" value="1"/>
</dbReference>
<dbReference type="InterPro" id="IPR011009">
    <property type="entry name" value="Kinase-like_dom_sf"/>
</dbReference>
<dbReference type="OrthoDB" id="2804215at2759"/>
<dbReference type="PROSITE" id="PS50011">
    <property type="entry name" value="PROTEIN_KINASE_DOM"/>
    <property type="match status" value="1"/>
</dbReference>
<dbReference type="EMBL" id="JH930472">
    <property type="protein sequence ID" value="EKM54982.1"/>
    <property type="molecule type" value="Genomic_DNA"/>
</dbReference>
<evidence type="ECO:0000313" key="2">
    <source>
        <dbReference type="EMBL" id="EKM54982.1"/>
    </source>
</evidence>
<dbReference type="InterPro" id="IPR001245">
    <property type="entry name" value="Ser-Thr/Tyr_kinase_cat_dom"/>
</dbReference>
<dbReference type="RefSeq" id="XP_007395331.1">
    <property type="nucleotide sequence ID" value="XM_007395269.1"/>
</dbReference>
<name>K5WWY3_PHACS</name>
<feature type="domain" description="Protein kinase" evidence="1">
    <location>
        <begin position="32"/>
        <end position="186"/>
    </location>
</feature>
<keyword evidence="3" id="KW-1185">Reference proteome</keyword>
<dbReference type="SUPFAM" id="SSF56112">
    <property type="entry name" value="Protein kinase-like (PK-like)"/>
    <property type="match status" value="1"/>
</dbReference>
<dbReference type="InterPro" id="IPR000719">
    <property type="entry name" value="Prot_kinase_dom"/>
</dbReference>
<dbReference type="HOGENOM" id="CLU_000288_7_20_1"/>
<dbReference type="PANTHER" id="PTHR44329">
    <property type="entry name" value="SERINE/THREONINE-PROTEIN KINASE TNNI3K-RELATED"/>
    <property type="match status" value="1"/>
</dbReference>
<feature type="non-terminal residue" evidence="2">
    <location>
        <position position="186"/>
    </location>
</feature>
<dbReference type="GO" id="GO:0004674">
    <property type="term" value="F:protein serine/threonine kinase activity"/>
    <property type="evidence" value="ECO:0007669"/>
    <property type="project" value="TreeGrafter"/>
</dbReference>
<proteinExistence type="predicted"/>
<dbReference type="GO" id="GO:0005524">
    <property type="term" value="F:ATP binding"/>
    <property type="evidence" value="ECO:0007669"/>
    <property type="project" value="InterPro"/>
</dbReference>
<dbReference type="KEGG" id="pco:PHACADRAFT_57275"/>